<feature type="domain" description="HD/PDEase" evidence="2">
    <location>
        <begin position="59"/>
        <end position="269"/>
    </location>
</feature>
<dbReference type="Gene3D" id="1.10.3410.10">
    <property type="entry name" value="putative deoxyguanosinetriphosphate triphosphohydrolase like domain"/>
    <property type="match status" value="1"/>
</dbReference>
<keyword evidence="4" id="KW-1185">Reference proteome</keyword>
<evidence type="ECO:0000259" key="2">
    <source>
        <dbReference type="SMART" id="SM00471"/>
    </source>
</evidence>
<dbReference type="Gene3D" id="1.10.3210.10">
    <property type="entry name" value="Hypothetical protein af1432"/>
    <property type="match status" value="1"/>
</dbReference>
<dbReference type="EMBL" id="LWBP01000002">
    <property type="protein sequence ID" value="OQP68062.1"/>
    <property type="molecule type" value="Genomic_DNA"/>
</dbReference>
<name>A0A1V9GBX9_9BACT</name>
<comment type="caution">
    <text evidence="3">The sequence shown here is derived from an EMBL/GenBank/DDBJ whole genome shotgun (WGS) entry which is preliminary data.</text>
</comment>
<dbReference type="InterPro" id="IPR027432">
    <property type="entry name" value="dGTP_triphosphohydrolase_C"/>
</dbReference>
<dbReference type="GO" id="GO:0008832">
    <property type="term" value="F:dGTPase activity"/>
    <property type="evidence" value="ECO:0007669"/>
    <property type="project" value="TreeGrafter"/>
</dbReference>
<dbReference type="PANTHER" id="PTHR11373">
    <property type="entry name" value="DEOXYNUCLEOSIDE TRIPHOSPHATE TRIPHOSPHOHYDROLASE"/>
    <property type="match status" value="1"/>
</dbReference>
<dbReference type="STRING" id="550983.A4R26_11260"/>
<dbReference type="InterPro" id="IPR006674">
    <property type="entry name" value="HD_domain"/>
</dbReference>
<protein>
    <submittedName>
        <fullName evidence="3">Dehydrogenase</fullName>
    </submittedName>
</protein>
<dbReference type="Proteomes" id="UP000192276">
    <property type="component" value="Unassembled WGS sequence"/>
</dbReference>
<dbReference type="InterPro" id="IPR050135">
    <property type="entry name" value="dGTPase-like"/>
</dbReference>
<evidence type="ECO:0000313" key="3">
    <source>
        <dbReference type="EMBL" id="OQP68062.1"/>
    </source>
</evidence>
<dbReference type="Pfam" id="PF01966">
    <property type="entry name" value="HD"/>
    <property type="match status" value="1"/>
</dbReference>
<keyword evidence="1" id="KW-0378">Hydrolase</keyword>
<dbReference type="PANTHER" id="PTHR11373:SF32">
    <property type="entry name" value="DEOXYGUANOSINETRIPHOSPHATE TRIPHOSPHOHYDROLASE"/>
    <property type="match status" value="1"/>
</dbReference>
<reference evidence="4" key="1">
    <citation type="submission" date="2016-04" db="EMBL/GenBank/DDBJ databases">
        <authorList>
            <person name="Chen L."/>
            <person name="Zhuang W."/>
            <person name="Wang G."/>
        </authorList>
    </citation>
    <scope>NUCLEOTIDE SEQUENCE [LARGE SCALE GENOMIC DNA]</scope>
    <source>
        <strain evidence="4">208</strain>
    </source>
</reference>
<dbReference type="SMART" id="SM00471">
    <property type="entry name" value="HDc"/>
    <property type="match status" value="1"/>
</dbReference>
<dbReference type="AlphaFoldDB" id="A0A1V9GBX9"/>
<organism evidence="3 4">
    <name type="scientific">Niastella populi</name>
    <dbReference type="NCBI Taxonomy" id="550983"/>
    <lineage>
        <taxon>Bacteria</taxon>
        <taxon>Pseudomonadati</taxon>
        <taxon>Bacteroidota</taxon>
        <taxon>Chitinophagia</taxon>
        <taxon>Chitinophagales</taxon>
        <taxon>Chitinophagaceae</taxon>
        <taxon>Niastella</taxon>
    </lineage>
</organism>
<dbReference type="GO" id="GO:0006203">
    <property type="term" value="P:dGTP catabolic process"/>
    <property type="evidence" value="ECO:0007669"/>
    <property type="project" value="TreeGrafter"/>
</dbReference>
<dbReference type="RefSeq" id="WP_081160621.1">
    <property type="nucleotide sequence ID" value="NZ_LWBP01000002.1"/>
</dbReference>
<dbReference type="InterPro" id="IPR026875">
    <property type="entry name" value="PHydrolase_assoc_dom"/>
</dbReference>
<dbReference type="InterPro" id="IPR003607">
    <property type="entry name" value="HD/PDEase_dom"/>
</dbReference>
<sequence>MNWQQLNSSKRSGSEHKTAYTDAVRTSFVRDYDRLIFSSAFRRLQNKTQVFPLPGPGVFVHNRLTHSLEVASVGRSLGKAVGDAIAQKYPHENDYFCEFYKYELPSVIAAGCLAHDIGNPPFGHSGEDAIRTFFRELAGTEKQQFTDLLSENQQRDFLYFEGNANAFRTLTHSFNEKTAGGFRLTYATLASIVKYPSDSLSGFNKKQLVTKKSGFFDSEITTYKHIARELGIPQLEAGKNVYARHPFVYLVEAADDICYRIIDFEDAHRLNIISIDTIKDLFLQFFNNEEGYDARHRVEQIFNDINDHNQRVQFLRAKLINLLINRVTNVFMEHEDDLLQGKLQKSLIDYLPEAELQLIQTIDDFSIEHIYNHRSVVEIEIAGYNVIGGLLKEFFAAVINPHTAKSRKLLQLISQQFVITNDPKKLYNDIQSVVDFIAGMTDLFAVDVYRKITGIAFPQIR</sequence>
<dbReference type="InterPro" id="IPR023293">
    <property type="entry name" value="dGTP_triP_hydro_central_sf"/>
</dbReference>
<dbReference type="NCBIfam" id="NF002205">
    <property type="entry name" value="PRK01096.1"/>
    <property type="match status" value="1"/>
</dbReference>
<dbReference type="InterPro" id="IPR006261">
    <property type="entry name" value="dGTPase"/>
</dbReference>
<dbReference type="CDD" id="cd00077">
    <property type="entry name" value="HDc"/>
    <property type="match status" value="1"/>
</dbReference>
<dbReference type="SUPFAM" id="SSF109604">
    <property type="entry name" value="HD-domain/PDEase-like"/>
    <property type="match status" value="1"/>
</dbReference>
<evidence type="ECO:0000313" key="4">
    <source>
        <dbReference type="Proteomes" id="UP000192276"/>
    </source>
</evidence>
<proteinExistence type="predicted"/>
<dbReference type="NCBIfam" id="TIGR01353">
    <property type="entry name" value="dGTP_triPase"/>
    <property type="match status" value="1"/>
</dbReference>
<dbReference type="Gene3D" id="1.10.3550.10">
    <property type="entry name" value="eoxyguanosinetriphosphate triphosphohydrolase domain-like"/>
    <property type="match status" value="1"/>
</dbReference>
<evidence type="ECO:0000256" key="1">
    <source>
        <dbReference type="ARBA" id="ARBA00022801"/>
    </source>
</evidence>
<gene>
    <name evidence="3" type="ORF">A4R26_11260</name>
</gene>
<dbReference type="OrthoDB" id="9803619at2"/>
<accession>A0A1V9GBX9</accession>
<dbReference type="Pfam" id="PF13286">
    <property type="entry name" value="HD_assoc"/>
    <property type="match status" value="1"/>
</dbReference>